<sequence>MSFVPTRRVVQWGTGAVGLRSLQFVLASNDLELVGVKCFTEAKEGKDAGHLASRPSTNILATADTDALLALDADCVLFMPRDTFLDPTLPGSPSRPWVDELVAILESGKNVVSPLQSAMHWRHLSAGAALRDRLEAACQRGGASLFFTGLDPGFVSDCLAITLSSAAGEITQIRTTEVINYATYAAPSVLESMGFGLKVEQLSSAANDSLVPSWGCALWLVSDALGVELDDIVLATDAYPSPVDFTSPGGLHVAVGAVGALQWSLTGMVGGQARIVSHHVSRMGDDMAPDWPRIGEKGGYRVEIDGTPPLRAELPLGLAGGTGTCLDDAIVMTAARCVNAINAVVEAPPGYHLLNAMRTIGGRHSLAR</sequence>
<protein>
    <submittedName>
        <fullName evidence="2">Unannotated protein</fullName>
    </submittedName>
</protein>
<accession>A0A6J7JKL0</accession>
<dbReference type="EMBL" id="CAFBNE010000025">
    <property type="protein sequence ID" value="CAB4943034.1"/>
    <property type="molecule type" value="Genomic_DNA"/>
</dbReference>
<evidence type="ECO:0000259" key="1">
    <source>
        <dbReference type="Pfam" id="PF19328"/>
    </source>
</evidence>
<dbReference type="InterPro" id="IPR045760">
    <property type="entry name" value="DAP_DH_C"/>
</dbReference>
<dbReference type="InterPro" id="IPR036291">
    <property type="entry name" value="NAD(P)-bd_dom_sf"/>
</dbReference>
<feature type="domain" description="2,4-diaminopentanoate dehydrogenase C-terminal" evidence="1">
    <location>
        <begin position="154"/>
        <end position="356"/>
    </location>
</feature>
<dbReference type="AlphaFoldDB" id="A0A6J7JKL0"/>
<gene>
    <name evidence="2" type="ORF">UFOPK3772_01052</name>
</gene>
<dbReference type="SUPFAM" id="SSF51735">
    <property type="entry name" value="NAD(P)-binding Rossmann-fold domains"/>
    <property type="match status" value="1"/>
</dbReference>
<proteinExistence type="predicted"/>
<reference evidence="2" key="1">
    <citation type="submission" date="2020-05" db="EMBL/GenBank/DDBJ databases">
        <authorList>
            <person name="Chiriac C."/>
            <person name="Salcher M."/>
            <person name="Ghai R."/>
            <person name="Kavagutti S V."/>
        </authorList>
    </citation>
    <scope>NUCLEOTIDE SEQUENCE</scope>
</reference>
<organism evidence="2">
    <name type="scientific">freshwater metagenome</name>
    <dbReference type="NCBI Taxonomy" id="449393"/>
    <lineage>
        <taxon>unclassified sequences</taxon>
        <taxon>metagenomes</taxon>
        <taxon>ecological metagenomes</taxon>
    </lineage>
</organism>
<dbReference type="Gene3D" id="3.40.50.720">
    <property type="entry name" value="NAD(P)-binding Rossmann-like Domain"/>
    <property type="match status" value="1"/>
</dbReference>
<dbReference type="Pfam" id="PF19328">
    <property type="entry name" value="DAP_DH_C"/>
    <property type="match status" value="1"/>
</dbReference>
<name>A0A6J7JKL0_9ZZZZ</name>
<evidence type="ECO:0000313" key="2">
    <source>
        <dbReference type="EMBL" id="CAB4943034.1"/>
    </source>
</evidence>